<reference evidence="16 17" key="5">
    <citation type="submission" date="2018-06" db="EMBL/GenBank/DDBJ databases">
        <authorList>
            <consortium name="Pathogen Informatics"/>
            <person name="Doyle S."/>
        </authorList>
    </citation>
    <scope>NUCLEOTIDE SEQUENCE [LARGE SCALE GENOMIC DNA]</scope>
    <source>
        <strain evidence="10 16">NCTC11685</strain>
        <strain evidence="9 17">NCTC11694</strain>
    </source>
</reference>
<reference evidence="5" key="12">
    <citation type="submission" date="2024-01" db="EMBL/GenBank/DDBJ databases">
        <authorList>
            <person name="Macesic N."/>
        </authorList>
    </citation>
    <scope>NUCLEOTIDE SEQUENCE</scope>
    <source>
        <strain evidence="5">CPO078</strain>
    </source>
</reference>
<evidence type="ECO:0000313" key="1">
    <source>
        <dbReference type="EMBL" id="EWF81135.1"/>
    </source>
</evidence>
<dbReference type="GeneID" id="77228634"/>
<dbReference type="KEGG" id="kom:HR38_08455"/>
<dbReference type="NCBIfam" id="TIGR02616">
    <property type="entry name" value="tnaC_leader"/>
    <property type="match status" value="1"/>
</dbReference>
<reference evidence="14 15" key="4">
    <citation type="submission" date="2018-01" db="EMBL/GenBank/DDBJ databases">
        <title>Genomic study of Klebsiella pneumoniae.</title>
        <authorList>
            <person name="Yang Y."/>
            <person name="Bicalho R."/>
        </authorList>
    </citation>
    <scope>NUCLEOTIDE SEQUENCE [LARGE SCALE GENOMIC DNA]</scope>
    <source>
        <strain evidence="6 14">A11</strain>
        <strain evidence="7 15">A2</strain>
    </source>
</reference>
<evidence type="ECO:0000313" key="18">
    <source>
        <dbReference type="Proteomes" id="UP000464389"/>
    </source>
</evidence>
<sequence>MTQKSIYRLIAQGGLDDWYNLDHRISNDFPR</sequence>
<dbReference type="OrthoDB" id="6574310at2"/>
<accession>A0A0G3PSQ4</accession>
<dbReference type="Proteomes" id="UP000234661">
    <property type="component" value="Unassembled WGS sequence"/>
</dbReference>
<evidence type="ECO:0000313" key="17">
    <source>
        <dbReference type="Proteomes" id="UP000255050"/>
    </source>
</evidence>
<dbReference type="Proteomes" id="UP000036305">
    <property type="component" value="Unassembled WGS sequence"/>
</dbReference>
<dbReference type="EMBL" id="JAQSKY010000015">
    <property type="protein sequence ID" value="MDS7900981.1"/>
    <property type="molecule type" value="Genomic_DNA"/>
</dbReference>
<organism evidence="6 14">
    <name type="scientific">Klebsiella michiganensis</name>
    <dbReference type="NCBI Taxonomy" id="1134687"/>
    <lineage>
        <taxon>Bacteria</taxon>
        <taxon>Pseudomonadati</taxon>
        <taxon>Pseudomonadota</taxon>
        <taxon>Gammaproteobacteria</taxon>
        <taxon>Enterobacterales</taxon>
        <taxon>Enterobacteriaceae</taxon>
        <taxon>Klebsiella/Raoultella group</taxon>
        <taxon>Klebsiella</taxon>
    </lineage>
</organism>
<reference evidence="8 18" key="6">
    <citation type="submission" date="2020-01" db="EMBL/GenBank/DDBJ databases">
        <title>Bactrocera dorsalis gut bacteria genome.</title>
        <authorList>
            <person name="Zhang H."/>
            <person name="Cai Z."/>
        </authorList>
    </citation>
    <scope>NUCLEOTIDE SEQUENCE [LARGE SCALE GENOMIC DNA]</scope>
    <source>
        <strain evidence="8 18">BD177</strain>
    </source>
</reference>
<dbReference type="Proteomes" id="UP001060345">
    <property type="component" value="Chromosome"/>
</dbReference>
<evidence type="ECO:0000313" key="8">
    <source>
        <dbReference type="EMBL" id="QHS47340.1"/>
    </source>
</evidence>
<reference evidence="14 15" key="3">
    <citation type="submission" date="2017-11" db="EMBL/GenBank/DDBJ databases">
        <authorList>
            <person name="Han C.G."/>
        </authorList>
    </citation>
    <scope>NUCLEOTIDE SEQUENCE [LARGE SCALE GENOMIC DNA]</scope>
    <source>
        <strain evidence="6 14">A11</strain>
        <strain evidence="7 15">A2</strain>
    </source>
</reference>
<dbReference type="EMBL" id="LEUS01000026">
    <property type="protein sequence ID" value="KLY28584.1"/>
    <property type="molecule type" value="Genomic_DNA"/>
</dbReference>
<dbReference type="EMBL" id="CP048108">
    <property type="protein sequence ID" value="QHS47340.1"/>
    <property type="molecule type" value="Genomic_DNA"/>
</dbReference>
<dbReference type="Proteomes" id="UP000464389">
    <property type="component" value="Chromosome"/>
</dbReference>
<dbReference type="InterPro" id="IPR012620">
    <property type="entry name" value="Trp_operon_leader_peptide"/>
</dbReference>
<evidence type="ECO:0000313" key="4">
    <source>
        <dbReference type="EMBL" id="MDS7900981.1"/>
    </source>
</evidence>
<dbReference type="EMBL" id="JCNZ01000017">
    <property type="protein sequence ID" value="EWF81135.1"/>
    <property type="molecule type" value="Genomic_DNA"/>
</dbReference>
<evidence type="ECO:0000313" key="14">
    <source>
        <dbReference type="Proteomes" id="UP000234505"/>
    </source>
</evidence>
<reference evidence="1 12" key="1">
    <citation type="submission" date="2014-01" db="EMBL/GenBank/DDBJ databases">
        <title>The Genome Sequence of Klebsiella oxytoca MGH 27.</title>
        <authorList>
            <consortium name="The Broad Institute Genomics Platform"/>
            <consortium name="The Broad Institute Genome Sequencing Center for Infectious Disease"/>
            <person name="Murphy C."/>
            <person name="Cosimi L."/>
            <person name="Cerqueira G."/>
            <person name="Feldgarden M."/>
            <person name="Earl A."/>
            <person name="Hung D."/>
            <person name="Onderdonk A.B."/>
            <person name="Ferraro M.J."/>
            <person name="Hooper D."/>
            <person name="Dekker J."/>
            <person name="O'Brien T."/>
            <person name="Huang S."/>
            <person name="Quan V."/>
            <person name="Ernst C."/>
            <person name="Delaney M."/>
            <person name="DuBois A."/>
            <person name="Kim D.S."/>
            <person name="Young S.K."/>
            <person name="Zeng Q."/>
            <person name="Gargeya S."/>
            <person name="Fitzgerald M."/>
            <person name="Abouelleil A."/>
            <person name="Alvarado L."/>
            <person name="Berlin A.M."/>
            <person name="Chapman S.B."/>
            <person name="Gainer-Dewar J."/>
            <person name="Goldberg J."/>
            <person name="Gnerre S."/>
            <person name="Griggs A."/>
            <person name="Gujja S."/>
            <person name="Hansen M."/>
            <person name="Howarth C."/>
            <person name="Imamovic A."/>
            <person name="Ireland A."/>
            <person name="Larimer J."/>
            <person name="McCowan C."/>
            <person name="Murphy C."/>
            <person name="Pearson M."/>
            <person name="Poon T.W."/>
            <person name="Priest M."/>
            <person name="Roberts A."/>
            <person name="Saif S."/>
            <person name="Shea T."/>
            <person name="Sykes S."/>
            <person name="Wortman J."/>
            <person name="Nusbaum C."/>
            <person name="Birren B."/>
        </authorList>
    </citation>
    <scope>NUCLEOTIDE SEQUENCE [LARGE SCALE GENOMIC DNA]</scope>
    <source>
        <strain evidence="1 12">MGH 27</strain>
    </source>
</reference>
<evidence type="ECO:0000313" key="3">
    <source>
        <dbReference type="EMBL" id="MDH0963407.1"/>
    </source>
</evidence>
<evidence type="ECO:0000313" key="16">
    <source>
        <dbReference type="Proteomes" id="UP000254863"/>
    </source>
</evidence>
<reference evidence="2 13" key="2">
    <citation type="submission" date="2015-06" db="EMBL/GenBank/DDBJ databases">
        <title>The Genome Sequence of None.</title>
        <authorList>
            <consortium name="The Broad Institute Genomics Platform"/>
            <consortium name="The Broad Institute Genome Sequencing Center for Infectious Disease"/>
            <person name="Earl A.M."/>
            <person name="Onderdonk A.B."/>
            <person name="Kirby J."/>
            <person name="Ferraro M.J."/>
            <person name="Huang S."/>
            <person name="Spencer M."/>
            <person name="Fodor A."/>
            <person name="Hooper D."/>
            <person name="Dekker J."/>
            <person name="O'Brien T."/>
            <person name="Quan V."/>
            <person name="Gombosev A."/>
            <person name="Delaney M."/>
            <person name="DuBois A."/>
            <person name="Ernst C."/>
            <person name="Kim D.S."/>
            <person name="Rossman W."/>
            <person name="Gohs F."/>
            <person name="Petruso H."/>
            <person name="Nozar T."/>
            <person name="Mougeot F."/>
            <person name="Manson-McGuire A."/>
            <person name="Young S."/>
            <person name="Abouelleil A."/>
            <person name="Cao P."/>
            <person name="Chapman S.B."/>
            <person name="Griggs A."/>
            <person name="Priest M."/>
            <person name="Shea T."/>
            <person name="Wortman I."/>
            <person name="Wortman J.R."/>
            <person name="Nusbaum C."/>
            <person name="Birren B."/>
        </authorList>
    </citation>
    <scope>NUCLEOTIDE SEQUENCE [LARGE SCALE GENOMIC DNA]</scope>
    <source>
        <strain evidence="2 13">MGH87</strain>
    </source>
</reference>
<evidence type="ECO:0000313" key="5">
    <source>
        <dbReference type="EMBL" id="MEC6053903.1"/>
    </source>
</evidence>
<proteinExistence type="predicted"/>
<evidence type="ECO:0000313" key="15">
    <source>
        <dbReference type="Proteomes" id="UP000234661"/>
    </source>
</evidence>
<dbReference type="AlphaFoldDB" id="A0A0G3PSQ4"/>
<dbReference type="EMBL" id="UGJR01000002">
    <property type="protein sequence ID" value="STR42042.1"/>
    <property type="molecule type" value="Genomic_DNA"/>
</dbReference>
<dbReference type="EMBL" id="UGMS01000001">
    <property type="protein sequence ID" value="STV83417.1"/>
    <property type="molecule type" value="Genomic_DNA"/>
</dbReference>
<evidence type="ECO:0000313" key="9">
    <source>
        <dbReference type="EMBL" id="STR42042.1"/>
    </source>
</evidence>
<dbReference type="EMBL" id="JAOCBF010000013">
    <property type="protein sequence ID" value="MDH0963407.1"/>
    <property type="molecule type" value="Genomic_DNA"/>
</dbReference>
<dbReference type="EMBL" id="PIDS01000437">
    <property type="protein sequence ID" value="PLL39165.1"/>
    <property type="molecule type" value="Genomic_DNA"/>
</dbReference>
<dbReference type="HOGENOM" id="CLU_3396978_0_0_6"/>
<dbReference type="Proteomes" id="UP001159937">
    <property type="component" value="Unassembled WGS sequence"/>
</dbReference>
<dbReference type="GO" id="GO:0031556">
    <property type="term" value="P:transcriptional attenuation by ribosome"/>
    <property type="evidence" value="ECO:0007669"/>
    <property type="project" value="InterPro"/>
</dbReference>
<reference evidence="4" key="11">
    <citation type="submission" date="2023-01" db="EMBL/GenBank/DDBJ databases">
        <authorList>
            <person name="Du H."/>
            <person name="Wan W."/>
        </authorList>
    </citation>
    <scope>NUCLEOTIDE SEQUENCE</scope>
    <source>
        <strain evidence="4">HD1688</strain>
    </source>
</reference>
<dbReference type="EMBL" id="CP102103">
    <property type="protein sequence ID" value="UWZ73504.1"/>
    <property type="molecule type" value="Genomic_DNA"/>
</dbReference>
<keyword evidence="13" id="KW-1185">Reference proteome</keyword>
<protein>
    <submittedName>
        <fullName evidence="6">Tryptophanase leader peptide</fullName>
    </submittedName>
</protein>
<evidence type="ECO:0000313" key="6">
    <source>
        <dbReference type="EMBL" id="PLL39165.1"/>
    </source>
</evidence>
<evidence type="ECO:0000313" key="12">
    <source>
        <dbReference type="Proteomes" id="UP000020202"/>
    </source>
</evidence>
<reference evidence="4" key="9">
    <citation type="journal article" date="2023" name="Front. Microbiol.">
        <title>Genomic characterization of carbapenem-resistant Klebsiella oxytoca complex in China: a multi-center study.</title>
        <authorList>
            <person name="Wan W."/>
            <person name="Yang X."/>
            <person name="Yu H."/>
            <person name="Wang M."/>
            <person name="Jia W."/>
            <person name="Huang B."/>
            <person name="Qu F."/>
            <person name="Shan B."/>
            <person name="Tang Y.W."/>
            <person name="Chen L."/>
            <person name="Du H."/>
        </authorList>
    </citation>
    <scope>NUCLEOTIDE SEQUENCE</scope>
    <source>
        <strain evidence="4">HD1688</strain>
    </source>
</reference>
<evidence type="ECO:0000313" key="11">
    <source>
        <dbReference type="EMBL" id="UWZ73504.1"/>
    </source>
</evidence>
<evidence type="ECO:0000313" key="13">
    <source>
        <dbReference type="Proteomes" id="UP000036305"/>
    </source>
</evidence>
<dbReference type="GeneID" id="97397452"/>
<dbReference type="Proteomes" id="UP001175817">
    <property type="component" value="Unassembled WGS sequence"/>
</dbReference>
<dbReference type="Proteomes" id="UP001249822">
    <property type="component" value="Unassembled WGS sequence"/>
</dbReference>
<dbReference type="EMBL" id="JARTTH020000001">
    <property type="protein sequence ID" value="MEC6053903.1"/>
    <property type="molecule type" value="Genomic_DNA"/>
</dbReference>
<dbReference type="Proteomes" id="UP000255050">
    <property type="component" value="Unassembled WGS sequence"/>
</dbReference>
<dbReference type="Proteomes" id="UP000254863">
    <property type="component" value="Unassembled WGS sequence"/>
</dbReference>
<reference evidence="3" key="8">
    <citation type="submission" date="2022-09" db="EMBL/GenBank/DDBJ databases">
        <title>Intensive care unit water sources are persistently colonized with multi-drug resistant bacteria and are the site of extensive horizontal gene transfer of antibiotic resistance genes.</title>
        <authorList>
            <person name="Diorio-Toth L."/>
        </authorList>
    </citation>
    <scope>NUCLEOTIDE SEQUENCE</scope>
    <source>
        <strain evidence="3">GD03918</strain>
    </source>
</reference>
<name>A0A0G3PSQ4_9ENTR</name>
<dbReference type="EMBL" id="PIET01001434">
    <property type="protein sequence ID" value="PLM50574.1"/>
    <property type="molecule type" value="Genomic_DNA"/>
</dbReference>
<evidence type="ECO:0000313" key="7">
    <source>
        <dbReference type="EMBL" id="PLM50574.1"/>
    </source>
</evidence>
<reference evidence="11" key="7">
    <citation type="submission" date="2022-08" db="EMBL/GenBank/DDBJ databases">
        <title>Genomic characterization and comparative genomic analysis of a strain of klebsiella michiganensis carrying blaKPC-2 isolated from the blood of children with very preterm bloodstream infection.</title>
        <authorList>
            <person name="Zhang N."/>
        </authorList>
    </citation>
    <scope>NUCLEOTIDE SEQUENCE</scope>
    <source>
        <strain evidence="11">BSI-KPN166</strain>
    </source>
</reference>
<evidence type="ECO:0000313" key="2">
    <source>
        <dbReference type="EMBL" id="KLY28584.1"/>
    </source>
</evidence>
<accession>H3N6Q5</accession>
<dbReference type="RefSeq" id="WP_004098218.1">
    <property type="nucleotide sequence ID" value="NZ_ABVZTX020000016.1"/>
</dbReference>
<gene>
    <name evidence="6" type="primary">tnaC</name>
    <name evidence="7" type="ORF">CWM85_30805</name>
    <name evidence="6" type="ORF">CWN50_14205</name>
    <name evidence="8" type="ORF">GW952_17855</name>
    <name evidence="1" type="ORF">L373_05321</name>
    <name evidence="3" type="ORF">N5C89_11260</name>
    <name evidence="10" type="ORF">NCTC11685_03449</name>
    <name evidence="9" type="ORF">NCTC11694_03245</name>
    <name evidence="11" type="ORF">NP224_25515</name>
    <name evidence="4" type="ORF">PTQ40_18625</name>
    <name evidence="5" type="ORF">QAB24_025745</name>
    <name evidence="2" type="ORF">SK91_04608</name>
</gene>
<dbReference type="Proteomes" id="UP000020202">
    <property type="component" value="Unassembled WGS sequence"/>
</dbReference>
<dbReference type="Proteomes" id="UP000234505">
    <property type="component" value="Unassembled WGS sequence"/>
</dbReference>
<evidence type="ECO:0000313" key="10">
    <source>
        <dbReference type="EMBL" id="STV83417.1"/>
    </source>
</evidence>
<reference evidence="5" key="10">
    <citation type="journal article" date="2023" name="Nat. Commun.">
        <title>Genomic dissection of endemic carbapenem resistance reveals metallo-beta-lactamase dissemination through clonal, plasmid and integron transfer.</title>
        <authorList>
            <person name="Macesic N."/>
            <person name="Hawkey J."/>
            <person name="Vezina B."/>
            <person name="Wisniewski J.A."/>
            <person name="Cottingham H."/>
            <person name="Blakeway L.V."/>
            <person name="Harshegyi T."/>
            <person name="Pragastis K."/>
            <person name="Badoordeen G.Z."/>
            <person name="Dennison A."/>
            <person name="Spelman D.W."/>
            <person name="Jenney A.W.J."/>
            <person name="Peleg A.Y."/>
        </authorList>
    </citation>
    <scope>NUCLEOTIDE SEQUENCE</scope>
    <source>
        <strain evidence="5">CPO078</strain>
    </source>
</reference>